<dbReference type="AlphaFoldDB" id="A0A0F9LY51"/>
<feature type="non-terminal residue" evidence="1">
    <location>
        <position position="62"/>
    </location>
</feature>
<dbReference type="EMBL" id="LAZR01011385">
    <property type="protein sequence ID" value="KKM61982.1"/>
    <property type="molecule type" value="Genomic_DNA"/>
</dbReference>
<dbReference type="PROSITE" id="PS51257">
    <property type="entry name" value="PROKAR_LIPOPROTEIN"/>
    <property type="match status" value="1"/>
</dbReference>
<reference evidence="1" key="1">
    <citation type="journal article" date="2015" name="Nature">
        <title>Complex archaea that bridge the gap between prokaryotes and eukaryotes.</title>
        <authorList>
            <person name="Spang A."/>
            <person name="Saw J.H."/>
            <person name="Jorgensen S.L."/>
            <person name="Zaremba-Niedzwiedzka K."/>
            <person name="Martijn J."/>
            <person name="Lind A.E."/>
            <person name="van Eijk R."/>
            <person name="Schleper C."/>
            <person name="Guy L."/>
            <person name="Ettema T.J."/>
        </authorList>
    </citation>
    <scope>NUCLEOTIDE SEQUENCE</scope>
</reference>
<sequence length="62" mass="6772">MRRSLRFLIPLLVLSMGLFSCTDMADKVMSVVFPSPWGISGDAPLGTLKKAGARLQESGFRD</sequence>
<name>A0A0F9LY51_9ZZZZ</name>
<comment type="caution">
    <text evidence="1">The sequence shown here is derived from an EMBL/GenBank/DDBJ whole genome shotgun (WGS) entry which is preliminary data.</text>
</comment>
<evidence type="ECO:0000313" key="1">
    <source>
        <dbReference type="EMBL" id="KKM61982.1"/>
    </source>
</evidence>
<gene>
    <name evidence="1" type="ORF">LCGC14_1526230</name>
</gene>
<proteinExistence type="predicted"/>
<accession>A0A0F9LY51</accession>
<organism evidence="1">
    <name type="scientific">marine sediment metagenome</name>
    <dbReference type="NCBI Taxonomy" id="412755"/>
    <lineage>
        <taxon>unclassified sequences</taxon>
        <taxon>metagenomes</taxon>
        <taxon>ecological metagenomes</taxon>
    </lineage>
</organism>
<protein>
    <submittedName>
        <fullName evidence="1">Uncharacterized protein</fullName>
    </submittedName>
</protein>